<dbReference type="PANTHER" id="PTHR30204">
    <property type="entry name" value="REDOX-CYCLING DRUG-SENSING TRANSCRIPTIONAL ACTIVATOR SOXR"/>
    <property type="match status" value="1"/>
</dbReference>
<evidence type="ECO:0000256" key="2">
    <source>
        <dbReference type="SAM" id="Coils"/>
    </source>
</evidence>
<dbReference type="GO" id="GO:0003700">
    <property type="term" value="F:DNA-binding transcription factor activity"/>
    <property type="evidence" value="ECO:0007669"/>
    <property type="project" value="InterPro"/>
</dbReference>
<evidence type="ECO:0000259" key="3">
    <source>
        <dbReference type="PROSITE" id="PS50937"/>
    </source>
</evidence>
<evidence type="ECO:0000313" key="4">
    <source>
        <dbReference type="EMBL" id="XAY03899.1"/>
    </source>
</evidence>
<keyword evidence="2" id="KW-0175">Coiled coil</keyword>
<dbReference type="KEGG" id="parq:DSM112329_00724"/>
<dbReference type="Gene3D" id="3.20.80.10">
    <property type="entry name" value="Regulatory factor, effector binding domain"/>
    <property type="match status" value="1"/>
</dbReference>
<feature type="coiled-coil region" evidence="2">
    <location>
        <begin position="86"/>
        <end position="113"/>
    </location>
</feature>
<evidence type="ECO:0000256" key="1">
    <source>
        <dbReference type="ARBA" id="ARBA00023125"/>
    </source>
</evidence>
<keyword evidence="1" id="KW-0238">DNA-binding</keyword>
<dbReference type="Gene3D" id="1.10.1660.10">
    <property type="match status" value="1"/>
</dbReference>
<dbReference type="InterPro" id="IPR010499">
    <property type="entry name" value="AraC_E-bd"/>
</dbReference>
<dbReference type="InterPro" id="IPR011256">
    <property type="entry name" value="Reg_factor_effector_dom_sf"/>
</dbReference>
<dbReference type="InterPro" id="IPR009061">
    <property type="entry name" value="DNA-bd_dom_put_sf"/>
</dbReference>
<name>A0AAU7AQD6_9ACTN</name>
<dbReference type="Pfam" id="PF13411">
    <property type="entry name" value="MerR_1"/>
    <property type="match status" value="1"/>
</dbReference>
<dbReference type="SUPFAM" id="SSF46955">
    <property type="entry name" value="Putative DNA-binding domain"/>
    <property type="match status" value="1"/>
</dbReference>
<dbReference type="PANTHER" id="PTHR30204:SF97">
    <property type="entry name" value="MERR FAMILY REGULATORY PROTEIN"/>
    <property type="match status" value="1"/>
</dbReference>
<dbReference type="AlphaFoldDB" id="A0AAU7AQD6"/>
<dbReference type="CDD" id="cd01107">
    <property type="entry name" value="HTH_BmrR"/>
    <property type="match status" value="1"/>
</dbReference>
<proteinExistence type="predicted"/>
<feature type="domain" description="HTH merR-type" evidence="3">
    <location>
        <begin position="1"/>
        <end position="71"/>
    </location>
</feature>
<reference evidence="4" key="1">
    <citation type="submission" date="2022-12" db="EMBL/GenBank/DDBJ databases">
        <title>Paraconexibacter alkalitolerans sp. nov. and Baekduia alba sp. nov., isolated from soil and emended description of the genera Paraconexibacter (Chun et al., 2020) and Baekduia (An et al., 2020).</title>
        <authorList>
            <person name="Vieira S."/>
            <person name="Huber K.J."/>
            <person name="Geppert A."/>
            <person name="Wolf J."/>
            <person name="Neumann-Schaal M."/>
            <person name="Muesken M."/>
            <person name="Overmann J."/>
        </authorList>
    </citation>
    <scope>NUCLEOTIDE SEQUENCE</scope>
    <source>
        <strain evidence="4">AEG42_29</strain>
    </source>
</reference>
<dbReference type="EMBL" id="CP114014">
    <property type="protein sequence ID" value="XAY03899.1"/>
    <property type="molecule type" value="Genomic_DNA"/>
</dbReference>
<dbReference type="InterPro" id="IPR047057">
    <property type="entry name" value="MerR_fam"/>
</dbReference>
<gene>
    <name evidence="4" type="ORF">DSM112329_00724</name>
</gene>
<accession>A0AAU7AQD6</accession>
<dbReference type="InterPro" id="IPR000551">
    <property type="entry name" value="MerR-type_HTH_dom"/>
</dbReference>
<dbReference type="SMART" id="SM00871">
    <property type="entry name" value="AraC_E_bind"/>
    <property type="match status" value="1"/>
</dbReference>
<organism evidence="4">
    <name type="scientific">Paraconexibacter sp. AEG42_29</name>
    <dbReference type="NCBI Taxonomy" id="2997339"/>
    <lineage>
        <taxon>Bacteria</taxon>
        <taxon>Bacillati</taxon>
        <taxon>Actinomycetota</taxon>
        <taxon>Thermoleophilia</taxon>
        <taxon>Solirubrobacterales</taxon>
        <taxon>Paraconexibacteraceae</taxon>
        <taxon>Paraconexibacter</taxon>
    </lineage>
</organism>
<protein>
    <recommendedName>
        <fullName evidence="3">HTH merR-type domain-containing protein</fullName>
    </recommendedName>
</protein>
<dbReference type="SMART" id="SM00422">
    <property type="entry name" value="HTH_MERR"/>
    <property type="match status" value="1"/>
</dbReference>
<sequence>MFTIGDFARLGRVSIRMLRHYDAIGVLRPARVDPDTGYRYYELDQLRRLNRLVALKDLGFKLEQVQVFLDESVGVEELTGMLRLRRVELEARLAEDAGRLARVEARLRSIQREGQMTSSAVTLKSVPAVRVAQLSDTAGGWAPEEIGPVIQALFGQLGERLEAAGVEPCGPPLSYYAPREDDRIDVHAAMPVPAGADGAFTVTELPPVERAATLLHHGSMEQCMPSYESLAVWVEEQGLRSVGLSREVTLQCPDDVAGWVTELQLVVADS</sequence>
<dbReference type="GO" id="GO:0003677">
    <property type="term" value="F:DNA binding"/>
    <property type="evidence" value="ECO:0007669"/>
    <property type="project" value="UniProtKB-KW"/>
</dbReference>
<dbReference type="PROSITE" id="PS50937">
    <property type="entry name" value="HTH_MERR_2"/>
    <property type="match status" value="1"/>
</dbReference>
<dbReference type="SUPFAM" id="SSF55136">
    <property type="entry name" value="Probable bacterial effector-binding domain"/>
    <property type="match status" value="1"/>
</dbReference>
<dbReference type="RefSeq" id="WP_354700447.1">
    <property type="nucleotide sequence ID" value="NZ_CP114014.1"/>
</dbReference>